<dbReference type="EC" id="6.3.4.19" evidence="8"/>
<dbReference type="SUPFAM" id="SSF56037">
    <property type="entry name" value="PheT/TilS domain"/>
    <property type="match status" value="1"/>
</dbReference>
<evidence type="ECO:0000313" key="11">
    <source>
        <dbReference type="Proteomes" id="UP000217763"/>
    </source>
</evidence>
<evidence type="ECO:0000256" key="5">
    <source>
        <dbReference type="ARBA" id="ARBA00022741"/>
    </source>
</evidence>
<dbReference type="GO" id="GO:0005524">
    <property type="term" value="F:ATP binding"/>
    <property type="evidence" value="ECO:0007669"/>
    <property type="project" value="UniProtKB-UniRule"/>
</dbReference>
<dbReference type="Gene3D" id="3.40.50.620">
    <property type="entry name" value="HUPs"/>
    <property type="match status" value="1"/>
</dbReference>
<evidence type="ECO:0000256" key="2">
    <source>
        <dbReference type="ARBA" id="ARBA00022490"/>
    </source>
</evidence>
<evidence type="ECO:0000256" key="6">
    <source>
        <dbReference type="ARBA" id="ARBA00022840"/>
    </source>
</evidence>
<dbReference type="NCBIfam" id="TIGR02433">
    <property type="entry name" value="lysidine_TilS_C"/>
    <property type="match status" value="1"/>
</dbReference>
<dbReference type="SUPFAM" id="SSF82829">
    <property type="entry name" value="MesJ substrate recognition domain-like"/>
    <property type="match status" value="1"/>
</dbReference>
<accession>A0A291HRE1</accession>
<dbReference type="GO" id="GO:0005737">
    <property type="term" value="C:cytoplasm"/>
    <property type="evidence" value="ECO:0007669"/>
    <property type="project" value="UniProtKB-SubCell"/>
</dbReference>
<evidence type="ECO:0000313" key="10">
    <source>
        <dbReference type="EMBL" id="ATG74621.1"/>
    </source>
</evidence>
<keyword evidence="11" id="KW-1185">Reference proteome</keyword>
<dbReference type="Pfam" id="PF09179">
    <property type="entry name" value="TilS"/>
    <property type="match status" value="1"/>
</dbReference>
<comment type="subcellular location">
    <subcellularLocation>
        <location evidence="1 8">Cytoplasm</location>
    </subcellularLocation>
</comment>
<comment type="catalytic activity">
    <reaction evidence="7 8">
        <text>cytidine(34) in tRNA(Ile2) + L-lysine + ATP = lysidine(34) in tRNA(Ile2) + AMP + diphosphate + H(+)</text>
        <dbReference type="Rhea" id="RHEA:43744"/>
        <dbReference type="Rhea" id="RHEA-COMP:10625"/>
        <dbReference type="Rhea" id="RHEA-COMP:10670"/>
        <dbReference type="ChEBI" id="CHEBI:15378"/>
        <dbReference type="ChEBI" id="CHEBI:30616"/>
        <dbReference type="ChEBI" id="CHEBI:32551"/>
        <dbReference type="ChEBI" id="CHEBI:33019"/>
        <dbReference type="ChEBI" id="CHEBI:82748"/>
        <dbReference type="ChEBI" id="CHEBI:83665"/>
        <dbReference type="ChEBI" id="CHEBI:456215"/>
        <dbReference type="EC" id="6.3.4.19"/>
    </reaction>
</comment>
<dbReference type="KEGG" id="zdf:AN401_12780"/>
<evidence type="ECO:0000256" key="8">
    <source>
        <dbReference type="HAMAP-Rule" id="MF_01161"/>
    </source>
</evidence>
<evidence type="ECO:0000259" key="9">
    <source>
        <dbReference type="SMART" id="SM00977"/>
    </source>
</evidence>
<dbReference type="HAMAP" id="MF_01161">
    <property type="entry name" value="tRNA_Ile_lys_synt"/>
    <property type="match status" value="1"/>
</dbReference>
<dbReference type="InterPro" id="IPR015262">
    <property type="entry name" value="tRNA_Ile_lys_synt_subst-bd"/>
</dbReference>
<keyword evidence="6 8" id="KW-0067">ATP-binding</keyword>
<sequence length="443" mass="47875">MVVNALYPHFCRKMQELAPEGRWFVAFSGGLDSTVLLALCARLAAEQGRALTALHVHHGLQAAADAWPAHCAAVASALGVPCRTLSVQVALGPRISLEAAAREARYRALAAELAPGDALLTGHHKDDQAETLLLALKRGAGVAGLAAMPASRPLGAGVQLRPLLDCSRTQLEAHAREAGLSWVEDPSNADNRFDRNFLRNEILPRLQAQWPSFMDTLSRSAELCAEQLALAGELAEQDLPGLLTAGGGLSVAGLARLSAARRGNALRHWLQGQGIHCSRAQLTALWRELALARPDATPRLQLGSKEIRRYQGALYLPEPGAAPVPLPALQAGTWQDCGVGRIRLEWVETGAELAAGLDPARLRLAFVVPGLRARPQGRAGSRPLKKLWQEYAIPPWQRERLPLLLDGDRLVAAAGLFICQEYTSPPDQPGWRLQWQPQDGQNH</sequence>
<dbReference type="EMBL" id="CP012621">
    <property type="protein sequence ID" value="ATG74621.1"/>
    <property type="molecule type" value="Genomic_DNA"/>
</dbReference>
<gene>
    <name evidence="8" type="primary">tilS</name>
    <name evidence="10" type="ORF">AN401_12780</name>
</gene>
<dbReference type="SMART" id="SM00977">
    <property type="entry name" value="TilS_C"/>
    <property type="match status" value="1"/>
</dbReference>
<dbReference type="CDD" id="cd01992">
    <property type="entry name" value="TilS_N"/>
    <property type="match status" value="1"/>
</dbReference>
<comment type="similarity">
    <text evidence="8">Belongs to the tRNA(Ile)-lysidine synthase family.</text>
</comment>
<dbReference type="InterPro" id="IPR012094">
    <property type="entry name" value="tRNA_Ile_lys_synt"/>
</dbReference>
<proteinExistence type="inferred from homology"/>
<feature type="domain" description="Lysidine-tRNA(Ile) synthetase C-terminal" evidence="9">
    <location>
        <begin position="362"/>
        <end position="435"/>
    </location>
</feature>
<dbReference type="GO" id="GO:0006400">
    <property type="term" value="P:tRNA modification"/>
    <property type="evidence" value="ECO:0007669"/>
    <property type="project" value="UniProtKB-UniRule"/>
</dbReference>
<dbReference type="InterPro" id="IPR011063">
    <property type="entry name" value="TilS/TtcA_N"/>
</dbReference>
<keyword evidence="2 8" id="KW-0963">Cytoplasm</keyword>
<dbReference type="Proteomes" id="UP000217763">
    <property type="component" value="Chromosome"/>
</dbReference>
<comment type="function">
    <text evidence="8">Ligates lysine onto the cytidine present at position 34 of the AUA codon-specific tRNA(Ile) that contains the anticodon CAU, in an ATP-dependent manner. Cytidine is converted to lysidine, thus changing the amino acid specificity of the tRNA from methionine to isoleucine.</text>
</comment>
<evidence type="ECO:0000256" key="4">
    <source>
        <dbReference type="ARBA" id="ARBA00022694"/>
    </source>
</evidence>
<dbReference type="SUPFAM" id="SSF52402">
    <property type="entry name" value="Adenine nucleotide alpha hydrolases-like"/>
    <property type="match status" value="1"/>
</dbReference>
<dbReference type="PANTHER" id="PTHR43033:SF1">
    <property type="entry name" value="TRNA(ILE)-LYSIDINE SYNTHASE-RELATED"/>
    <property type="match status" value="1"/>
</dbReference>
<dbReference type="NCBIfam" id="TIGR02432">
    <property type="entry name" value="lysidine_TilS_N"/>
    <property type="match status" value="1"/>
</dbReference>
<keyword evidence="4 8" id="KW-0819">tRNA processing</keyword>
<reference evidence="11" key="1">
    <citation type="submission" date="2015-09" db="EMBL/GenBank/DDBJ databases">
        <authorList>
            <person name="Shao Z."/>
            <person name="Wang L."/>
        </authorList>
    </citation>
    <scope>NUCLEOTIDE SEQUENCE [LARGE SCALE GENOMIC DNA]</scope>
    <source>
        <strain evidence="11">F13-1</strain>
    </source>
</reference>
<evidence type="ECO:0000256" key="3">
    <source>
        <dbReference type="ARBA" id="ARBA00022598"/>
    </source>
</evidence>
<keyword evidence="5 8" id="KW-0547">Nucleotide-binding</keyword>
<dbReference type="Pfam" id="PF11734">
    <property type="entry name" value="TilS_C"/>
    <property type="match status" value="1"/>
</dbReference>
<dbReference type="GO" id="GO:0032267">
    <property type="term" value="F:tRNA(Ile)-lysidine synthase activity"/>
    <property type="evidence" value="ECO:0007669"/>
    <property type="project" value="UniProtKB-EC"/>
</dbReference>
<dbReference type="RefSeq" id="WP_096779609.1">
    <property type="nucleotide sequence ID" value="NZ_CP012621.1"/>
</dbReference>
<dbReference type="InterPro" id="IPR014729">
    <property type="entry name" value="Rossmann-like_a/b/a_fold"/>
</dbReference>
<dbReference type="AlphaFoldDB" id="A0A291HRE1"/>
<feature type="binding site" evidence="8">
    <location>
        <begin position="28"/>
        <end position="33"/>
    </location>
    <ligand>
        <name>ATP</name>
        <dbReference type="ChEBI" id="CHEBI:30616"/>
    </ligand>
</feature>
<dbReference type="PANTHER" id="PTHR43033">
    <property type="entry name" value="TRNA(ILE)-LYSIDINE SYNTHASE-RELATED"/>
    <property type="match status" value="1"/>
</dbReference>
<dbReference type="InterPro" id="IPR012796">
    <property type="entry name" value="Lysidine-tRNA-synth_C"/>
</dbReference>
<dbReference type="Pfam" id="PF01171">
    <property type="entry name" value="ATP_bind_3"/>
    <property type="match status" value="1"/>
</dbReference>
<evidence type="ECO:0000256" key="7">
    <source>
        <dbReference type="ARBA" id="ARBA00048539"/>
    </source>
</evidence>
<name>A0A291HRE1_9GAMM</name>
<dbReference type="Gene3D" id="1.20.59.20">
    <property type="match status" value="1"/>
</dbReference>
<evidence type="ECO:0000256" key="1">
    <source>
        <dbReference type="ARBA" id="ARBA00004496"/>
    </source>
</evidence>
<dbReference type="InterPro" id="IPR012795">
    <property type="entry name" value="tRNA_Ile_lys_synt_N"/>
</dbReference>
<comment type="domain">
    <text evidence="8">The N-terminal region contains the highly conserved SGGXDS motif, predicted to be a P-loop motif involved in ATP binding.</text>
</comment>
<protein>
    <recommendedName>
        <fullName evidence="8">tRNA(Ile)-lysidine synthase</fullName>
        <ecNumber evidence="8">6.3.4.19</ecNumber>
    </recommendedName>
    <alternativeName>
        <fullName evidence="8">tRNA(Ile)-2-lysyl-cytidine synthase</fullName>
    </alternativeName>
    <alternativeName>
        <fullName evidence="8">tRNA(Ile)-lysidine synthetase</fullName>
    </alternativeName>
</protein>
<organism evidence="10 11">
    <name type="scientific">Zobellella denitrificans</name>
    <dbReference type="NCBI Taxonomy" id="347534"/>
    <lineage>
        <taxon>Bacteria</taxon>
        <taxon>Pseudomonadati</taxon>
        <taxon>Pseudomonadota</taxon>
        <taxon>Gammaproteobacteria</taxon>
        <taxon>Aeromonadales</taxon>
        <taxon>Aeromonadaceae</taxon>
        <taxon>Zobellella</taxon>
    </lineage>
</organism>
<keyword evidence="3 8" id="KW-0436">Ligase</keyword>